<evidence type="ECO:0000256" key="1">
    <source>
        <dbReference type="ARBA" id="ARBA00022692"/>
    </source>
</evidence>
<feature type="transmembrane region" description="Helical" evidence="4">
    <location>
        <begin position="359"/>
        <end position="379"/>
    </location>
</feature>
<organism evidence="6 7">
    <name type="scientific">Bradyrhizobium huanghuaihaiense</name>
    <dbReference type="NCBI Taxonomy" id="990078"/>
    <lineage>
        <taxon>Bacteria</taxon>
        <taxon>Pseudomonadati</taxon>
        <taxon>Pseudomonadota</taxon>
        <taxon>Alphaproteobacteria</taxon>
        <taxon>Hyphomicrobiales</taxon>
        <taxon>Nitrobacteraceae</taxon>
        <taxon>Bradyrhizobium</taxon>
    </lineage>
</organism>
<dbReference type="SUPFAM" id="SSF103473">
    <property type="entry name" value="MFS general substrate transporter"/>
    <property type="match status" value="1"/>
</dbReference>
<evidence type="ECO:0000256" key="4">
    <source>
        <dbReference type="SAM" id="Phobius"/>
    </source>
</evidence>
<dbReference type="PROSITE" id="PS50850">
    <property type="entry name" value="MFS"/>
    <property type="match status" value="1"/>
</dbReference>
<feature type="transmembrane region" description="Helical" evidence="4">
    <location>
        <begin position="26"/>
        <end position="50"/>
    </location>
</feature>
<dbReference type="Proteomes" id="UP000316291">
    <property type="component" value="Unassembled WGS sequence"/>
</dbReference>
<keyword evidence="7" id="KW-1185">Reference proteome</keyword>
<feature type="transmembrane region" description="Helical" evidence="4">
    <location>
        <begin position="119"/>
        <end position="142"/>
    </location>
</feature>
<evidence type="ECO:0000313" key="7">
    <source>
        <dbReference type="Proteomes" id="UP000316291"/>
    </source>
</evidence>
<name>A0A562RX28_9BRAD</name>
<accession>A0A562RX28</accession>
<feature type="domain" description="Major facilitator superfamily (MFS) profile" evidence="5">
    <location>
        <begin position="29"/>
        <end position="408"/>
    </location>
</feature>
<gene>
    <name evidence="6" type="ORF">IQ16_01788</name>
</gene>
<reference evidence="6 7" key="1">
    <citation type="journal article" date="2015" name="Stand. Genomic Sci.">
        <title>Genomic Encyclopedia of Bacterial and Archaeal Type Strains, Phase III: the genomes of soil and plant-associated and newly described type strains.</title>
        <authorList>
            <person name="Whitman W.B."/>
            <person name="Woyke T."/>
            <person name="Klenk H.P."/>
            <person name="Zhou Y."/>
            <person name="Lilburn T.G."/>
            <person name="Beck B.J."/>
            <person name="De Vos P."/>
            <person name="Vandamme P."/>
            <person name="Eisen J.A."/>
            <person name="Garrity G."/>
            <person name="Hugenholtz P."/>
            <person name="Kyrpides N.C."/>
        </authorList>
    </citation>
    <scope>NUCLEOTIDE SEQUENCE [LARGE SCALE GENOMIC DNA]</scope>
    <source>
        <strain evidence="6 7">CGMCC 1.10948</strain>
    </source>
</reference>
<evidence type="ECO:0000256" key="2">
    <source>
        <dbReference type="ARBA" id="ARBA00022989"/>
    </source>
</evidence>
<dbReference type="Gene3D" id="1.20.1250.20">
    <property type="entry name" value="MFS general substrate transporter like domains"/>
    <property type="match status" value="1"/>
</dbReference>
<evidence type="ECO:0000259" key="5">
    <source>
        <dbReference type="PROSITE" id="PS50850"/>
    </source>
</evidence>
<protein>
    <submittedName>
        <fullName evidence="6">Putative MFS family arabinose efflux permease</fullName>
    </submittedName>
</protein>
<feature type="transmembrane region" description="Helical" evidence="4">
    <location>
        <begin position="385"/>
        <end position="404"/>
    </location>
</feature>
<keyword evidence="3 4" id="KW-0472">Membrane</keyword>
<keyword evidence="2 4" id="KW-1133">Transmembrane helix</keyword>
<dbReference type="InterPro" id="IPR020846">
    <property type="entry name" value="MFS_dom"/>
</dbReference>
<feature type="transmembrane region" description="Helical" evidence="4">
    <location>
        <begin position="62"/>
        <end position="83"/>
    </location>
</feature>
<dbReference type="InterPro" id="IPR036259">
    <property type="entry name" value="MFS_trans_sf"/>
</dbReference>
<proteinExistence type="predicted"/>
<dbReference type="InterPro" id="IPR050327">
    <property type="entry name" value="Proton-linked_MCT"/>
</dbReference>
<dbReference type="InterPro" id="IPR011701">
    <property type="entry name" value="MFS"/>
</dbReference>
<dbReference type="AlphaFoldDB" id="A0A562RX28"/>
<feature type="transmembrane region" description="Helical" evidence="4">
    <location>
        <begin position="181"/>
        <end position="203"/>
    </location>
</feature>
<dbReference type="PANTHER" id="PTHR11360:SF290">
    <property type="entry name" value="MONOCARBOXYLATE MFS PERMEASE"/>
    <property type="match status" value="1"/>
</dbReference>
<dbReference type="GO" id="GO:0022857">
    <property type="term" value="F:transmembrane transporter activity"/>
    <property type="evidence" value="ECO:0007669"/>
    <property type="project" value="InterPro"/>
</dbReference>
<sequence length="417" mass="43263">MTGLCTGTQLGQATFGMRFLKSDGRLIGVLLVLAITQLIGWGTIGLPPIIGRDLAADLGMSLPMVFAGTSTLYVTMGLCAPWLAKAFARHGARKVMMIGTVVSVPGFVLLFFARDPALYFAAWIVFGLAGSATLSTGAYIMLNEVAGRQAKSAIGALMLVTGLSSSIFWPATSFLNGLVGWRWTCLVYAAMLIVVSLPLYALAAPRRSVAKDEGPVPARHADAPPVARSTFGLVVSAITLNAFVNFGLGAVFIELLRAEGLAPAQAVAFGSMLGVIQVSARGLDFLGGGRWDGITTGLVAGTALPVAMLLLMMSEGATWAVAVFILLYGAGSGAMAVARATIPLVFYDQAEFAKAMSMIALPLNLASALSPPLLAGLLTQYGSRSALGLTFVCSCATVLILVLLGRRRPQVAAAAAT</sequence>
<comment type="caution">
    <text evidence="6">The sequence shown here is derived from an EMBL/GenBank/DDBJ whole genome shotgun (WGS) entry which is preliminary data.</text>
</comment>
<dbReference type="Pfam" id="PF07690">
    <property type="entry name" value="MFS_1"/>
    <property type="match status" value="1"/>
</dbReference>
<feature type="transmembrane region" description="Helical" evidence="4">
    <location>
        <begin position="95"/>
        <end position="113"/>
    </location>
</feature>
<keyword evidence="1 4" id="KW-0812">Transmembrane</keyword>
<dbReference type="EMBL" id="VLLA01000003">
    <property type="protein sequence ID" value="TWI73649.1"/>
    <property type="molecule type" value="Genomic_DNA"/>
</dbReference>
<evidence type="ECO:0000313" key="6">
    <source>
        <dbReference type="EMBL" id="TWI73649.1"/>
    </source>
</evidence>
<feature type="transmembrane region" description="Helical" evidence="4">
    <location>
        <begin position="231"/>
        <end position="253"/>
    </location>
</feature>
<feature type="transmembrane region" description="Helical" evidence="4">
    <location>
        <begin position="154"/>
        <end position="175"/>
    </location>
</feature>
<feature type="transmembrane region" description="Helical" evidence="4">
    <location>
        <begin position="319"/>
        <end position="347"/>
    </location>
</feature>
<evidence type="ECO:0000256" key="3">
    <source>
        <dbReference type="ARBA" id="ARBA00023136"/>
    </source>
</evidence>
<feature type="transmembrane region" description="Helical" evidence="4">
    <location>
        <begin position="295"/>
        <end position="313"/>
    </location>
</feature>
<dbReference type="PANTHER" id="PTHR11360">
    <property type="entry name" value="MONOCARBOXYLATE TRANSPORTER"/>
    <property type="match status" value="1"/>
</dbReference>